<dbReference type="EMBL" id="FOIW01000003">
    <property type="protein sequence ID" value="SEW22007.1"/>
    <property type="molecule type" value="Genomic_DNA"/>
</dbReference>
<evidence type="ECO:0000313" key="2">
    <source>
        <dbReference type="Proteomes" id="UP000182125"/>
    </source>
</evidence>
<dbReference type="Proteomes" id="UP000182125">
    <property type="component" value="Unassembled WGS sequence"/>
</dbReference>
<name>A0A1I0Q4V8_9EURY</name>
<protein>
    <recommendedName>
        <fullName evidence="3">XACb0070 ribbon-helix-helix domain-containing protein</fullName>
    </recommendedName>
</protein>
<reference evidence="1 2" key="1">
    <citation type="submission" date="2016-10" db="EMBL/GenBank/DDBJ databases">
        <authorList>
            <person name="de Groot N.N."/>
        </authorList>
    </citation>
    <scope>NUCLEOTIDE SEQUENCE [LARGE SCALE GENOMIC DNA]</scope>
    <source>
        <strain evidence="1 2">OGL-20</strain>
    </source>
</reference>
<evidence type="ECO:0000313" key="1">
    <source>
        <dbReference type="EMBL" id="SEW22007.1"/>
    </source>
</evidence>
<proteinExistence type="predicted"/>
<gene>
    <name evidence="1" type="ORF">SAMN05216170_2198</name>
</gene>
<sequence>MSRKAKERLKYLYVLILTGERVGVITVSVDDDVERKFRKLVAEKYGRIRGALGVAVTEAMKLWIEKVEREKK</sequence>
<organism evidence="1 2">
    <name type="scientific">Thermococcus thioreducens</name>
    <dbReference type="NCBI Taxonomy" id="277988"/>
    <lineage>
        <taxon>Archaea</taxon>
        <taxon>Methanobacteriati</taxon>
        <taxon>Methanobacteriota</taxon>
        <taxon>Thermococci</taxon>
        <taxon>Thermococcales</taxon>
        <taxon>Thermococcaceae</taxon>
        <taxon>Thermococcus</taxon>
    </lineage>
</organism>
<evidence type="ECO:0008006" key="3">
    <source>
        <dbReference type="Google" id="ProtNLM"/>
    </source>
</evidence>
<accession>A0A1I0Q4V8</accession>
<dbReference type="AlphaFoldDB" id="A0A1I0Q4V8"/>